<dbReference type="Pfam" id="PF24986">
    <property type="entry name" value="PRC_RimM"/>
    <property type="match status" value="1"/>
</dbReference>
<dbReference type="GO" id="GO:0005737">
    <property type="term" value="C:cytoplasm"/>
    <property type="evidence" value="ECO:0007669"/>
    <property type="project" value="UniProtKB-SubCell"/>
</dbReference>
<comment type="subunit">
    <text evidence="5">Binds ribosomal protein uS19.</text>
</comment>
<keyword evidence="3 5" id="KW-0698">rRNA processing</keyword>
<gene>
    <name evidence="5" type="primary">rimM</name>
    <name evidence="8" type="ORF">HMPREF0647_01305</name>
</gene>
<feature type="domain" description="Ribosome maturation factor RimM PRC barrel" evidence="7">
    <location>
        <begin position="101"/>
        <end position="170"/>
    </location>
</feature>
<dbReference type="InterPro" id="IPR036976">
    <property type="entry name" value="RimM_N_sf"/>
</dbReference>
<dbReference type="InterPro" id="IPR011961">
    <property type="entry name" value="RimM"/>
</dbReference>
<dbReference type="PANTHER" id="PTHR33692">
    <property type="entry name" value="RIBOSOME MATURATION FACTOR RIMM"/>
    <property type="match status" value="1"/>
</dbReference>
<dbReference type="AlphaFoldDB" id="A0A096CKJ1"/>
<keyword evidence="4 5" id="KW-0143">Chaperone</keyword>
<dbReference type="InterPro" id="IPR009000">
    <property type="entry name" value="Transl_B-barrel_sf"/>
</dbReference>
<dbReference type="NCBIfam" id="TIGR02273">
    <property type="entry name" value="16S_RimM"/>
    <property type="match status" value="1"/>
</dbReference>
<dbReference type="RefSeq" id="WP_004335887.1">
    <property type="nucleotide sequence ID" value="NZ_JRNQ01000004.1"/>
</dbReference>
<dbReference type="GO" id="GO:0005840">
    <property type="term" value="C:ribosome"/>
    <property type="evidence" value="ECO:0007669"/>
    <property type="project" value="InterPro"/>
</dbReference>
<evidence type="ECO:0000256" key="5">
    <source>
        <dbReference type="HAMAP-Rule" id="MF_00014"/>
    </source>
</evidence>
<evidence type="ECO:0000256" key="1">
    <source>
        <dbReference type="ARBA" id="ARBA00022490"/>
    </source>
</evidence>
<evidence type="ECO:0000259" key="7">
    <source>
        <dbReference type="Pfam" id="PF24986"/>
    </source>
</evidence>
<keyword evidence="2 5" id="KW-0690">Ribosome biogenesis</keyword>
<evidence type="ECO:0000313" key="8">
    <source>
        <dbReference type="EMBL" id="KGF45779.1"/>
    </source>
</evidence>
<dbReference type="HAMAP" id="MF_00014">
    <property type="entry name" value="Ribosome_mat_RimM"/>
    <property type="match status" value="1"/>
</dbReference>
<dbReference type="Pfam" id="PF01782">
    <property type="entry name" value="RimM"/>
    <property type="match status" value="1"/>
</dbReference>
<dbReference type="EMBL" id="JRNQ01000004">
    <property type="protein sequence ID" value="KGF45779.1"/>
    <property type="molecule type" value="Genomic_DNA"/>
</dbReference>
<evidence type="ECO:0000256" key="4">
    <source>
        <dbReference type="ARBA" id="ARBA00023186"/>
    </source>
</evidence>
<comment type="similarity">
    <text evidence="5">Belongs to the RimM family.</text>
</comment>
<sequence>MIKQEEVYKIGRLGKPHGVHGEIQLQFNDDVFDTADADYLVLEVEGILVPFFIEEYRFRSDEIALMKFEDIDTEEKARQLTGCSVFFPRHIVDESSENLSWAQIVGYTLLDNNSRKVVGKICGVDDSTVNTLFEVEDTEGGELLIPANDKLITAVDTTQKTITLVIPDGLLEL</sequence>
<dbReference type="GO" id="GO:0042274">
    <property type="term" value="P:ribosomal small subunit biogenesis"/>
    <property type="evidence" value="ECO:0007669"/>
    <property type="project" value="UniProtKB-UniRule"/>
</dbReference>
<protein>
    <recommendedName>
        <fullName evidence="5">Ribosome maturation factor RimM</fullName>
    </recommendedName>
</protein>
<comment type="caution">
    <text evidence="8">The sequence shown here is derived from an EMBL/GenBank/DDBJ whole genome shotgun (WGS) entry which is preliminary data.</text>
</comment>
<reference evidence="8 9" key="1">
    <citation type="submission" date="2014-07" db="EMBL/GenBank/DDBJ databases">
        <authorList>
            <person name="McCorrison J."/>
            <person name="Sanka R."/>
            <person name="Torralba M."/>
            <person name="Gillis M."/>
            <person name="Haft D.H."/>
            <person name="Methe B."/>
            <person name="Sutton G."/>
            <person name="Nelson K.E."/>
        </authorList>
    </citation>
    <scope>NUCLEOTIDE SEQUENCE [LARGE SCALE GENOMIC DNA]</scope>
    <source>
        <strain evidence="8 9">DNF00320</strain>
    </source>
</reference>
<dbReference type="InterPro" id="IPR011033">
    <property type="entry name" value="PRC_barrel-like_sf"/>
</dbReference>
<dbReference type="SUPFAM" id="SSF50346">
    <property type="entry name" value="PRC-barrel domain"/>
    <property type="match status" value="1"/>
</dbReference>
<dbReference type="GO" id="GO:0006364">
    <property type="term" value="P:rRNA processing"/>
    <property type="evidence" value="ECO:0007669"/>
    <property type="project" value="UniProtKB-UniRule"/>
</dbReference>
<evidence type="ECO:0000256" key="2">
    <source>
        <dbReference type="ARBA" id="ARBA00022517"/>
    </source>
</evidence>
<evidence type="ECO:0000256" key="3">
    <source>
        <dbReference type="ARBA" id="ARBA00022552"/>
    </source>
</evidence>
<dbReference type="GeneID" id="78530918"/>
<name>A0A096CKJ1_9BACT</name>
<comment type="domain">
    <text evidence="5">The PRC barrel domain binds ribosomal protein uS19.</text>
</comment>
<dbReference type="Gene3D" id="2.40.30.60">
    <property type="entry name" value="RimM"/>
    <property type="match status" value="1"/>
</dbReference>
<dbReference type="SUPFAM" id="SSF50447">
    <property type="entry name" value="Translation proteins"/>
    <property type="match status" value="1"/>
</dbReference>
<accession>A0A096CKJ1</accession>
<proteinExistence type="inferred from homology"/>
<dbReference type="InterPro" id="IPR002676">
    <property type="entry name" value="RimM_N"/>
</dbReference>
<dbReference type="OrthoDB" id="9810331at2"/>
<organism evidence="8 9">
    <name type="scientific">Prevotella bivia DNF00320</name>
    <dbReference type="NCBI Taxonomy" id="1401068"/>
    <lineage>
        <taxon>Bacteria</taxon>
        <taxon>Pseudomonadati</taxon>
        <taxon>Bacteroidota</taxon>
        <taxon>Bacteroidia</taxon>
        <taxon>Bacteroidales</taxon>
        <taxon>Prevotellaceae</taxon>
        <taxon>Prevotella</taxon>
    </lineage>
</organism>
<evidence type="ECO:0000259" key="6">
    <source>
        <dbReference type="Pfam" id="PF01782"/>
    </source>
</evidence>
<dbReference type="Gene3D" id="2.30.30.240">
    <property type="entry name" value="PRC-barrel domain"/>
    <property type="match status" value="1"/>
</dbReference>
<dbReference type="Proteomes" id="UP000029525">
    <property type="component" value="Unassembled WGS sequence"/>
</dbReference>
<dbReference type="InterPro" id="IPR056792">
    <property type="entry name" value="PRC_RimM"/>
</dbReference>
<evidence type="ECO:0000313" key="9">
    <source>
        <dbReference type="Proteomes" id="UP000029525"/>
    </source>
</evidence>
<dbReference type="GO" id="GO:0043022">
    <property type="term" value="F:ribosome binding"/>
    <property type="evidence" value="ECO:0007669"/>
    <property type="project" value="InterPro"/>
</dbReference>
<comment type="subcellular location">
    <subcellularLocation>
        <location evidence="5">Cytoplasm</location>
    </subcellularLocation>
</comment>
<dbReference type="PANTHER" id="PTHR33692:SF1">
    <property type="entry name" value="RIBOSOME MATURATION FACTOR RIMM"/>
    <property type="match status" value="1"/>
</dbReference>
<keyword evidence="1 5" id="KW-0963">Cytoplasm</keyword>
<feature type="domain" description="RimM N-terminal" evidence="6">
    <location>
        <begin position="10"/>
        <end position="90"/>
    </location>
</feature>
<comment type="function">
    <text evidence="5">An accessory protein needed during the final step in the assembly of 30S ribosomal subunit, possibly for assembly of the head region. Essential for efficient processing of 16S rRNA. May be needed both before and after RbfA during the maturation of 16S rRNA. It has affinity for free ribosomal 30S subunits but not for 70S ribosomes.</text>
</comment>